<name>A0ACB8URQ3_9EURO</name>
<comment type="caution">
    <text evidence="1">The sequence shown here is derived from an EMBL/GenBank/DDBJ whole genome shotgun (WGS) entry which is preliminary data.</text>
</comment>
<proteinExistence type="predicted"/>
<organism evidence="1">
    <name type="scientific">Ophidiomyces ophidiicola</name>
    <dbReference type="NCBI Taxonomy" id="1387563"/>
    <lineage>
        <taxon>Eukaryota</taxon>
        <taxon>Fungi</taxon>
        <taxon>Dikarya</taxon>
        <taxon>Ascomycota</taxon>
        <taxon>Pezizomycotina</taxon>
        <taxon>Eurotiomycetes</taxon>
        <taxon>Eurotiomycetidae</taxon>
        <taxon>Onygenales</taxon>
        <taxon>Onygenaceae</taxon>
        <taxon>Ophidiomyces</taxon>
    </lineage>
</organism>
<sequence>MAELSFAKTFLSQLDSKPVKLPANHVSDLRTFQPRQPFTLPRLSDSLHPPLPKKIKPSAIPGSSKSITIHLKSARSPALEITLDNISLSSATIQDLRDAVQARIKPANAANESEQVSLDKIKILWKRKPVQGKLVTDVLANEPDVLKGGKEVEFGVMILGGAVVVPPREPPAPAPVTAIPTKAGQTESPSVQEVVNSSDDAPSSPSTTDNVDILHSAAFWKDVESFLETKLKGDGEATRVASLFKKGWESSL</sequence>
<protein>
    <submittedName>
        <fullName evidence="1">Uncharacterized protein</fullName>
    </submittedName>
</protein>
<reference evidence="1" key="1">
    <citation type="journal article" date="2022" name="bioRxiv">
        <title>Population genetic analysis of Ophidiomyces ophidiicola, the causative agent of snake fungal disease, indicates recent introductions to the USA.</title>
        <authorList>
            <person name="Ladner J.T."/>
            <person name="Palmer J.M."/>
            <person name="Ettinger C.L."/>
            <person name="Stajich J.E."/>
            <person name="Farrell T.M."/>
            <person name="Glorioso B.M."/>
            <person name="Lawson B."/>
            <person name="Price S.J."/>
            <person name="Stengle A.G."/>
            <person name="Grear D.A."/>
            <person name="Lorch J.M."/>
        </authorList>
    </citation>
    <scope>NUCLEOTIDE SEQUENCE</scope>
    <source>
        <strain evidence="1">NWHC 24266-5</strain>
    </source>
</reference>
<evidence type="ECO:0000313" key="1">
    <source>
        <dbReference type="EMBL" id="KAI2383739.1"/>
    </source>
</evidence>
<dbReference type="EMBL" id="JALBCA010000085">
    <property type="protein sequence ID" value="KAI2383739.1"/>
    <property type="molecule type" value="Genomic_DNA"/>
</dbReference>
<accession>A0ACB8URQ3</accession>
<gene>
    <name evidence="1" type="ORF">LOY88_005103</name>
</gene>